<protein>
    <recommendedName>
        <fullName evidence="3">Phytocyanin domain-containing protein</fullName>
    </recommendedName>
</protein>
<accession>A0ABQ6N1C5</accession>
<dbReference type="EMBL" id="BRYB01000766">
    <property type="protein sequence ID" value="GMI37232.1"/>
    <property type="molecule type" value="Genomic_DNA"/>
</dbReference>
<dbReference type="SUPFAM" id="SSF52266">
    <property type="entry name" value="SGNH hydrolase"/>
    <property type="match status" value="1"/>
</dbReference>
<keyword evidence="5" id="KW-1185">Reference proteome</keyword>
<gene>
    <name evidence="4" type="ORF">TeGR_g1854</name>
</gene>
<evidence type="ECO:0000313" key="5">
    <source>
        <dbReference type="Proteomes" id="UP001165060"/>
    </source>
</evidence>
<feature type="region of interest" description="Disordered" evidence="1">
    <location>
        <begin position="439"/>
        <end position="485"/>
    </location>
</feature>
<feature type="region of interest" description="Disordered" evidence="1">
    <location>
        <begin position="305"/>
        <end position="337"/>
    </location>
</feature>
<dbReference type="Gene3D" id="2.60.40.420">
    <property type="entry name" value="Cupredoxins - blue copper proteins"/>
    <property type="match status" value="1"/>
</dbReference>
<dbReference type="Gene3D" id="3.40.50.1110">
    <property type="entry name" value="SGNH hydrolase"/>
    <property type="match status" value="1"/>
</dbReference>
<dbReference type="InterPro" id="IPR036514">
    <property type="entry name" value="SGNH_hydro_sf"/>
</dbReference>
<feature type="chain" id="PRO_5047009089" description="Phytocyanin domain-containing protein" evidence="2">
    <location>
        <begin position="20"/>
        <end position="505"/>
    </location>
</feature>
<dbReference type="SUPFAM" id="SSF49503">
    <property type="entry name" value="Cupredoxins"/>
    <property type="match status" value="1"/>
</dbReference>
<feature type="signal peptide" evidence="2">
    <location>
        <begin position="1"/>
        <end position="19"/>
    </location>
</feature>
<comment type="caution">
    <text evidence="4">The sequence shown here is derived from an EMBL/GenBank/DDBJ whole genome shotgun (WGS) entry which is preliminary data.</text>
</comment>
<feature type="compositionally biased region" description="Acidic residues" evidence="1">
    <location>
        <begin position="463"/>
        <end position="480"/>
    </location>
</feature>
<organism evidence="4 5">
    <name type="scientific">Tetraparma gracilis</name>
    <dbReference type="NCBI Taxonomy" id="2962635"/>
    <lineage>
        <taxon>Eukaryota</taxon>
        <taxon>Sar</taxon>
        <taxon>Stramenopiles</taxon>
        <taxon>Ochrophyta</taxon>
        <taxon>Bolidophyceae</taxon>
        <taxon>Parmales</taxon>
        <taxon>Triparmaceae</taxon>
        <taxon>Tetraparma</taxon>
    </lineage>
</organism>
<feature type="compositionally biased region" description="Acidic residues" evidence="1">
    <location>
        <begin position="327"/>
        <end position="337"/>
    </location>
</feature>
<reference evidence="4 5" key="1">
    <citation type="journal article" date="2023" name="Commun. Biol.">
        <title>Genome analysis of Parmales, the sister group of diatoms, reveals the evolutionary specialization of diatoms from phago-mixotrophs to photoautotrophs.</title>
        <authorList>
            <person name="Ban H."/>
            <person name="Sato S."/>
            <person name="Yoshikawa S."/>
            <person name="Yamada K."/>
            <person name="Nakamura Y."/>
            <person name="Ichinomiya M."/>
            <person name="Sato N."/>
            <person name="Blanc-Mathieu R."/>
            <person name="Endo H."/>
            <person name="Kuwata A."/>
            <person name="Ogata H."/>
        </authorList>
    </citation>
    <scope>NUCLEOTIDE SEQUENCE [LARGE SCALE GENOMIC DNA]</scope>
</reference>
<evidence type="ECO:0000256" key="2">
    <source>
        <dbReference type="SAM" id="SignalP"/>
    </source>
</evidence>
<dbReference type="Pfam" id="PF13472">
    <property type="entry name" value="Lipase_GDSL_2"/>
    <property type="match status" value="1"/>
</dbReference>
<evidence type="ECO:0000259" key="3">
    <source>
        <dbReference type="PROSITE" id="PS51485"/>
    </source>
</evidence>
<evidence type="ECO:0000256" key="1">
    <source>
        <dbReference type="SAM" id="MobiDB-lite"/>
    </source>
</evidence>
<feature type="domain" description="Phytocyanin" evidence="3">
    <location>
        <begin position="335"/>
        <end position="438"/>
    </location>
</feature>
<sequence>MRFTLALSLATALLRSSDAVDPTGVVLGSGNSCPGGSVKLTTLASCRAGLRLVGHYGDSFLGDEDDSDWPSGCYYCDDDVDGCTTGAWLNTHSTGSANGGAQPYCSYDFTPLVQGKTVFVGDSDIDYWDASLGLIEGSYNVGYGGYTCRDVLDEADDFIAAFAPSTVVLVCGENDIASGRSVTNTLALFNQVVDKYIAGGARVIYIGTKPEPGTTELHGQYGEYDAAIMARAEALAGGGAPPLVAVDSSAGFVALGNGAGLYDDDDLHLSAAGYGHWGGWLTAAFGAGGGDANCYLWRSGECVGGKEEDGGDDEEDGEGGDTPAPDDGGDDEEAEDGPVEATEIAWTAGFSDPSARLATALVGADVIFTWSGGHNVYSMAGADEYESCSFAGGVDLGGSSPVTWAVPDDAVAGDVYYFGCEVGSHCSAGQKVAITIVDGADGEDGDEDDEEDGEGGDTPAPDDGGDDKEGDDEEEEDLYEDGAAPRAALPAAALAASLAAALALQ</sequence>
<dbReference type="InterPro" id="IPR003245">
    <property type="entry name" value="Phytocyanin_dom"/>
</dbReference>
<feature type="compositionally biased region" description="Acidic residues" evidence="1">
    <location>
        <begin position="440"/>
        <end position="455"/>
    </location>
</feature>
<dbReference type="PROSITE" id="PS51485">
    <property type="entry name" value="PHYTOCYANIN"/>
    <property type="match status" value="1"/>
</dbReference>
<name>A0ABQ6N1C5_9STRA</name>
<dbReference type="Proteomes" id="UP001165060">
    <property type="component" value="Unassembled WGS sequence"/>
</dbReference>
<keyword evidence="2" id="KW-0732">Signal</keyword>
<feature type="compositionally biased region" description="Acidic residues" evidence="1">
    <location>
        <begin position="309"/>
        <end position="319"/>
    </location>
</feature>
<proteinExistence type="predicted"/>
<dbReference type="InterPro" id="IPR013830">
    <property type="entry name" value="SGNH_hydro"/>
</dbReference>
<evidence type="ECO:0000313" key="4">
    <source>
        <dbReference type="EMBL" id="GMI37232.1"/>
    </source>
</evidence>
<dbReference type="InterPro" id="IPR008972">
    <property type="entry name" value="Cupredoxin"/>
</dbReference>